<dbReference type="SUPFAM" id="SSF55144">
    <property type="entry name" value="LigT-like"/>
    <property type="match status" value="1"/>
</dbReference>
<protein>
    <recommendedName>
        <fullName evidence="3">2'-5' RNA ligase family protein</fullName>
    </recommendedName>
</protein>
<evidence type="ECO:0000313" key="2">
    <source>
        <dbReference type="Proteomes" id="UP000673447"/>
    </source>
</evidence>
<reference evidence="1" key="2">
    <citation type="submission" date="2021-03" db="EMBL/GenBank/DDBJ databases">
        <authorList>
            <person name="Cao W."/>
        </authorList>
    </citation>
    <scope>NUCLEOTIDE SEQUENCE</scope>
    <source>
        <strain evidence="1">110414</strain>
    </source>
</reference>
<organism evidence="1 2">
    <name type="scientific">Pseudoxanthomonas helianthi</name>
    <dbReference type="NCBI Taxonomy" id="1453541"/>
    <lineage>
        <taxon>Bacteria</taxon>
        <taxon>Pseudomonadati</taxon>
        <taxon>Pseudomonadota</taxon>
        <taxon>Gammaproteobacteria</taxon>
        <taxon>Lysobacterales</taxon>
        <taxon>Lysobacteraceae</taxon>
        <taxon>Pseudoxanthomonas</taxon>
    </lineage>
</organism>
<comment type="caution">
    <text evidence="1">The sequence shown here is derived from an EMBL/GenBank/DDBJ whole genome shotgun (WGS) entry which is preliminary data.</text>
</comment>
<dbReference type="InterPro" id="IPR009097">
    <property type="entry name" value="Cyclic_Pdiesterase"/>
</dbReference>
<keyword evidence="2" id="KW-1185">Reference proteome</keyword>
<dbReference type="Proteomes" id="UP000673447">
    <property type="component" value="Unassembled WGS sequence"/>
</dbReference>
<accession>A0A940X325</accession>
<evidence type="ECO:0008006" key="3">
    <source>
        <dbReference type="Google" id="ProtNLM"/>
    </source>
</evidence>
<dbReference type="AlphaFoldDB" id="A0A940X325"/>
<name>A0A940X325_9GAMM</name>
<dbReference type="Gene3D" id="3.90.1140.10">
    <property type="entry name" value="Cyclic phosphodiesterase"/>
    <property type="match status" value="1"/>
</dbReference>
<sequence>MAAESVRLDALWDPVRNRNEPRLLFLARPGAAVNDGLDGLLAPHPVASRLGRAAVPRANRHQSLSDRYVDTPEIRELMARAGAGVRAQGLTLAFERLCSGPRKPGSHLWLVRPVQRSSKALETVVRAINAALVAQGLPPGGGHLPHVTLSYSAALALPADEPIAPIEWSIDTIELVVGGGDPYRYETLGSWRLAPEPPRLVQSSLF</sequence>
<gene>
    <name evidence="1" type="ORF">J5837_11565</name>
</gene>
<dbReference type="EMBL" id="JAGKTC010000002">
    <property type="protein sequence ID" value="MBP3985044.1"/>
    <property type="molecule type" value="Genomic_DNA"/>
</dbReference>
<evidence type="ECO:0000313" key="1">
    <source>
        <dbReference type="EMBL" id="MBP3985044.1"/>
    </source>
</evidence>
<dbReference type="RefSeq" id="WP_210536880.1">
    <property type="nucleotide sequence ID" value="NZ_JAGKTC010000002.1"/>
</dbReference>
<proteinExistence type="predicted"/>
<reference evidence="1" key="1">
    <citation type="journal article" date="2016" name="Int. J. Syst. Evol. Microbiol.">
        <title>Pseudoxanthomonas helianthi sp. nov., isolated from roots of Jerusalem artichoke (Helianthus tuberosus).</title>
        <authorList>
            <person name="Kittiwongwattana C."/>
            <person name="Thawai C."/>
        </authorList>
    </citation>
    <scope>NUCLEOTIDE SEQUENCE</scope>
    <source>
        <strain evidence="1">110414</strain>
    </source>
</reference>